<evidence type="ECO:0000313" key="9">
    <source>
        <dbReference type="EMBL" id="KOS12963.1"/>
    </source>
</evidence>
<dbReference type="FunFam" id="3.40.50.1360:FF:000014">
    <property type="entry name" value="Ribose 5-phosphate isomerase"/>
    <property type="match status" value="1"/>
</dbReference>
<dbReference type="STRING" id="77020.A0A0M9VN47"/>
<comment type="catalytic activity">
    <reaction evidence="1">
        <text>aldehydo-D-ribose 5-phosphate = D-ribulose 5-phosphate</text>
        <dbReference type="Rhea" id="RHEA:14657"/>
        <dbReference type="ChEBI" id="CHEBI:58121"/>
        <dbReference type="ChEBI" id="CHEBI:58273"/>
        <dbReference type="EC" id="5.3.1.6"/>
    </reaction>
</comment>
<evidence type="ECO:0000256" key="1">
    <source>
        <dbReference type="ARBA" id="ARBA00001713"/>
    </source>
</evidence>
<dbReference type="GO" id="GO:0004751">
    <property type="term" value="F:ribose-5-phosphate isomerase activity"/>
    <property type="evidence" value="ECO:0007669"/>
    <property type="project" value="UniProtKB-EC"/>
</dbReference>
<comment type="similarity">
    <text evidence="3">Belongs to the ribose 5-phosphate isomerase family.</text>
</comment>
<dbReference type="Gene3D" id="3.30.70.260">
    <property type="match status" value="1"/>
</dbReference>
<evidence type="ECO:0000256" key="8">
    <source>
        <dbReference type="ARBA" id="ARBA00032273"/>
    </source>
</evidence>
<comment type="pathway">
    <text evidence="2">Carbohydrate degradation; pentose phosphate pathway; D-ribose 5-phosphate from D-ribulose 5-phosphate (non-oxidative stage): step 1/1.</text>
</comment>
<dbReference type="NCBIfam" id="TIGR00021">
    <property type="entry name" value="rpiA"/>
    <property type="match status" value="1"/>
</dbReference>
<dbReference type="InterPro" id="IPR004788">
    <property type="entry name" value="Ribose5P_isomerase_type_A"/>
</dbReference>
<dbReference type="GeneID" id="28726879"/>
<dbReference type="CDD" id="cd01398">
    <property type="entry name" value="RPI_A"/>
    <property type="match status" value="1"/>
</dbReference>
<comment type="caution">
    <text evidence="9">The sequence shown here is derived from an EMBL/GenBank/DDBJ whole genome shotgun (WGS) entry which is preliminary data.</text>
</comment>
<keyword evidence="10" id="KW-1185">Reference proteome</keyword>
<reference evidence="9 10" key="1">
    <citation type="submission" date="2015-07" db="EMBL/GenBank/DDBJ databases">
        <title>Draft Genome Sequence of Malassezia furfur CBS1878 and Malassezia pachydermatis CBS1879.</title>
        <authorList>
            <person name="Triana S."/>
            <person name="Ohm R."/>
            <person name="Gonzalez A."/>
            <person name="DeCock H."/>
            <person name="Restrepo S."/>
            <person name="Celis A."/>
        </authorList>
    </citation>
    <scope>NUCLEOTIDE SEQUENCE [LARGE SCALE GENOMIC DNA]</scope>
    <source>
        <strain evidence="9 10">CBS 1879</strain>
    </source>
</reference>
<evidence type="ECO:0000256" key="2">
    <source>
        <dbReference type="ARBA" id="ARBA00004988"/>
    </source>
</evidence>
<dbReference type="SUPFAM" id="SSF100950">
    <property type="entry name" value="NagB/RpiA/CoA transferase-like"/>
    <property type="match status" value="1"/>
</dbReference>
<dbReference type="InterPro" id="IPR037171">
    <property type="entry name" value="NagB/RpiA_transferase-like"/>
</dbReference>
<sequence>MASSTAQTLSPIEAAKRAAAFAAVNDYVKPEHKYIGIGSGSTVVYVVERFIELGAEANQHRWFVPTSFQATNLIKEGGLRLGDIEQIPALDVTIDGADEVDAAMNLIKGGGACHLREKVVAESAKDFIVVADYRKISQVLGDNWKKGVPIEVVPFAVTHVLTALKKLGSTDAKLRMAVAKAGPVVTDNGNLCIDAVFPQTLMRTPDVLLQQIKHLTGVVEVGIFTHICKAAYFGMEDGTITHQLPDGSMNKLEPQV</sequence>
<dbReference type="RefSeq" id="XP_017990595.1">
    <property type="nucleotide sequence ID" value="XM_018135004.1"/>
</dbReference>
<evidence type="ECO:0000256" key="6">
    <source>
        <dbReference type="ARBA" id="ARBA00023235"/>
    </source>
</evidence>
<dbReference type="Gene3D" id="3.40.50.1360">
    <property type="match status" value="1"/>
</dbReference>
<dbReference type="AlphaFoldDB" id="A0A0M9VN47"/>
<evidence type="ECO:0000313" key="10">
    <source>
        <dbReference type="Proteomes" id="UP000037751"/>
    </source>
</evidence>
<dbReference type="PANTHER" id="PTHR11934">
    <property type="entry name" value="RIBOSE-5-PHOSPHATE ISOMERASE"/>
    <property type="match status" value="1"/>
</dbReference>
<dbReference type="EC" id="5.3.1.6" evidence="4"/>
<dbReference type="VEuPathDB" id="FungiDB:Malapachy_0485"/>
<evidence type="ECO:0000256" key="4">
    <source>
        <dbReference type="ARBA" id="ARBA00011959"/>
    </source>
</evidence>
<dbReference type="GO" id="GO:0006014">
    <property type="term" value="P:D-ribose metabolic process"/>
    <property type="evidence" value="ECO:0007669"/>
    <property type="project" value="TreeGrafter"/>
</dbReference>
<dbReference type="UniPathway" id="UPA00115">
    <property type="reaction ID" value="UER00412"/>
</dbReference>
<dbReference type="EMBL" id="LGAV01000008">
    <property type="protein sequence ID" value="KOS12963.1"/>
    <property type="molecule type" value="Genomic_DNA"/>
</dbReference>
<proteinExistence type="inferred from homology"/>
<dbReference type="GO" id="GO:0005737">
    <property type="term" value="C:cytoplasm"/>
    <property type="evidence" value="ECO:0007669"/>
    <property type="project" value="TreeGrafter"/>
</dbReference>
<accession>A0A0M9VN47</accession>
<dbReference type="NCBIfam" id="NF001924">
    <property type="entry name" value="PRK00702.1"/>
    <property type="match status" value="1"/>
</dbReference>
<dbReference type="OrthoDB" id="1555531at2759"/>
<keyword evidence="6 9" id="KW-0413">Isomerase</keyword>
<gene>
    <name evidence="9" type="ORF">Malapachy_0485</name>
</gene>
<evidence type="ECO:0000256" key="7">
    <source>
        <dbReference type="ARBA" id="ARBA00029734"/>
    </source>
</evidence>
<name>A0A0M9VN47_9BASI</name>
<dbReference type="FunFam" id="3.30.70.260:FF:000018">
    <property type="entry name" value="Ribose-5-phosphate isomerase A"/>
    <property type="match status" value="1"/>
</dbReference>
<dbReference type="PANTHER" id="PTHR11934:SF0">
    <property type="entry name" value="RIBOSE-5-PHOSPHATE ISOMERASE"/>
    <property type="match status" value="1"/>
</dbReference>
<dbReference type="Proteomes" id="UP000037751">
    <property type="component" value="Unassembled WGS sequence"/>
</dbReference>
<protein>
    <recommendedName>
        <fullName evidence="5">Ribose-5-phosphate isomerase</fullName>
        <ecNumber evidence="4">5.3.1.6</ecNumber>
    </recommendedName>
    <alternativeName>
        <fullName evidence="8">D-ribose-5-phosphate ketol-isomerase</fullName>
    </alternativeName>
    <alternativeName>
        <fullName evidence="7">Phosphoriboisomerase</fullName>
    </alternativeName>
</protein>
<dbReference type="Pfam" id="PF06026">
    <property type="entry name" value="Rib_5-P_isom_A"/>
    <property type="match status" value="1"/>
</dbReference>
<organism evidence="9 10">
    <name type="scientific">Malassezia pachydermatis</name>
    <dbReference type="NCBI Taxonomy" id="77020"/>
    <lineage>
        <taxon>Eukaryota</taxon>
        <taxon>Fungi</taxon>
        <taxon>Dikarya</taxon>
        <taxon>Basidiomycota</taxon>
        <taxon>Ustilaginomycotina</taxon>
        <taxon>Malasseziomycetes</taxon>
        <taxon>Malasseziales</taxon>
        <taxon>Malasseziaceae</taxon>
        <taxon>Malassezia</taxon>
    </lineage>
</organism>
<dbReference type="SUPFAM" id="SSF75445">
    <property type="entry name" value="D-ribose-5-phosphate isomerase (RpiA), lid domain"/>
    <property type="match status" value="1"/>
</dbReference>
<dbReference type="GO" id="GO:0009052">
    <property type="term" value="P:pentose-phosphate shunt, non-oxidative branch"/>
    <property type="evidence" value="ECO:0007669"/>
    <property type="project" value="InterPro"/>
</dbReference>
<evidence type="ECO:0000256" key="3">
    <source>
        <dbReference type="ARBA" id="ARBA00008088"/>
    </source>
</evidence>
<evidence type="ECO:0000256" key="5">
    <source>
        <dbReference type="ARBA" id="ARBA00019150"/>
    </source>
</evidence>